<dbReference type="PANTHER" id="PTHR43418">
    <property type="entry name" value="MULTIFUNCTIONAL TRYPTOPHAN BIOSYNTHESIS PROTEIN-RELATED"/>
    <property type="match status" value="1"/>
</dbReference>
<protein>
    <submittedName>
        <fullName evidence="3">Glutamine amidotransferase of anthranilate synthase</fullName>
    </submittedName>
</protein>
<dbReference type="SUPFAM" id="SSF52317">
    <property type="entry name" value="Class I glutamine amidotransferase-like"/>
    <property type="match status" value="1"/>
</dbReference>
<keyword evidence="4" id="KW-1185">Reference proteome</keyword>
<dbReference type="GO" id="GO:0016740">
    <property type="term" value="F:transferase activity"/>
    <property type="evidence" value="ECO:0007669"/>
    <property type="project" value="UniProtKB-KW"/>
</dbReference>
<organism evidence="3 4">
    <name type="scientific">Kangiella geojedonensis</name>
    <dbReference type="NCBI Taxonomy" id="914150"/>
    <lineage>
        <taxon>Bacteria</taxon>
        <taxon>Pseudomonadati</taxon>
        <taxon>Pseudomonadota</taxon>
        <taxon>Gammaproteobacteria</taxon>
        <taxon>Kangiellales</taxon>
        <taxon>Kangiellaceae</taxon>
        <taxon>Kangiella</taxon>
    </lineage>
</organism>
<evidence type="ECO:0000313" key="3">
    <source>
        <dbReference type="EMBL" id="AKE52278.1"/>
    </source>
</evidence>
<dbReference type="FunFam" id="3.40.50.880:FF:000003">
    <property type="entry name" value="Anthranilate synthase component II"/>
    <property type="match status" value="1"/>
</dbReference>
<dbReference type="Gene3D" id="3.40.50.880">
    <property type="match status" value="1"/>
</dbReference>
<name>A0A0F6RCB0_9GAMM</name>
<accession>A0A0F6RCB0</accession>
<reference evidence="3 4" key="1">
    <citation type="submission" date="2015-02" db="EMBL/GenBank/DDBJ databases">
        <title>Complete genome sequence of Kangiella geojedonensis strain YCS-5T.</title>
        <authorList>
            <person name="Kim K.M."/>
        </authorList>
    </citation>
    <scope>NUCLEOTIDE SEQUENCE [LARGE SCALE GENOMIC DNA]</scope>
    <source>
        <strain evidence="3 4">YCS-5</strain>
    </source>
</reference>
<sequence>MKTLLIDNYDSFIYNLKYELELAGVEVTVCRNDIPYEELKKLTKTVDSIVLSPGPGSPKEAGHCIKLVRELSAEKPILGVCLGHQVIVEAFGGKVGTAKNIVHGKAANVYSYQSGLLDVLSSKITVARYHSLAATHLTKDLRVDAVTEDDEIMAISHIEYPVFGLQFHPESIMTRDGTKVLKNFIELALNKKSKKEGVSYAEFA</sequence>
<feature type="domain" description="Glutamine amidotransferase" evidence="2">
    <location>
        <begin position="4"/>
        <end position="185"/>
    </location>
</feature>
<dbReference type="PANTHER" id="PTHR43418:SF4">
    <property type="entry name" value="MULTIFUNCTIONAL TRYPTOPHAN BIOSYNTHESIS PROTEIN"/>
    <property type="match status" value="1"/>
</dbReference>
<dbReference type="KEGG" id="kge:TQ33_1324"/>
<dbReference type="STRING" id="914150.TQ33_1324"/>
<dbReference type="InterPro" id="IPR029062">
    <property type="entry name" value="Class_I_gatase-like"/>
</dbReference>
<dbReference type="CDD" id="cd01743">
    <property type="entry name" value="GATase1_Anthranilate_Synthase"/>
    <property type="match status" value="1"/>
</dbReference>
<dbReference type="InterPro" id="IPR006221">
    <property type="entry name" value="TrpG/PapA_dom"/>
</dbReference>
<dbReference type="AlphaFoldDB" id="A0A0F6RCB0"/>
<dbReference type="RefSeq" id="WP_046561368.1">
    <property type="nucleotide sequence ID" value="NZ_CP010975.1"/>
</dbReference>
<dbReference type="OrthoDB" id="9786812at2"/>
<dbReference type="PRINTS" id="PR00099">
    <property type="entry name" value="CPSGATASE"/>
</dbReference>
<evidence type="ECO:0000259" key="2">
    <source>
        <dbReference type="Pfam" id="PF00117"/>
    </source>
</evidence>
<dbReference type="GO" id="GO:0005829">
    <property type="term" value="C:cytosol"/>
    <property type="evidence" value="ECO:0007669"/>
    <property type="project" value="TreeGrafter"/>
</dbReference>
<dbReference type="GO" id="GO:0000162">
    <property type="term" value="P:L-tryptophan biosynthetic process"/>
    <property type="evidence" value="ECO:0007669"/>
    <property type="project" value="TreeGrafter"/>
</dbReference>
<keyword evidence="1 3" id="KW-0315">Glutamine amidotransferase</keyword>
<dbReference type="Proteomes" id="UP000034071">
    <property type="component" value="Chromosome"/>
</dbReference>
<dbReference type="PRINTS" id="PR00097">
    <property type="entry name" value="ANTSNTHASEII"/>
</dbReference>
<dbReference type="InterPro" id="IPR017926">
    <property type="entry name" value="GATASE"/>
</dbReference>
<keyword evidence="3" id="KW-0808">Transferase</keyword>
<evidence type="ECO:0000256" key="1">
    <source>
        <dbReference type="ARBA" id="ARBA00022962"/>
    </source>
</evidence>
<dbReference type="GO" id="GO:0004049">
    <property type="term" value="F:anthranilate synthase activity"/>
    <property type="evidence" value="ECO:0007669"/>
    <property type="project" value="TreeGrafter"/>
</dbReference>
<evidence type="ECO:0000313" key="4">
    <source>
        <dbReference type="Proteomes" id="UP000034071"/>
    </source>
</evidence>
<proteinExistence type="predicted"/>
<dbReference type="PRINTS" id="PR00096">
    <property type="entry name" value="GATASE"/>
</dbReference>
<dbReference type="HOGENOM" id="CLU_014340_1_0_6"/>
<gene>
    <name evidence="3" type="ORF">TQ33_1324</name>
</gene>
<dbReference type="PROSITE" id="PS51273">
    <property type="entry name" value="GATASE_TYPE_1"/>
    <property type="match status" value="1"/>
</dbReference>
<dbReference type="EMBL" id="CP010975">
    <property type="protein sequence ID" value="AKE52278.1"/>
    <property type="molecule type" value="Genomic_DNA"/>
</dbReference>
<dbReference type="Pfam" id="PF00117">
    <property type="entry name" value="GATase"/>
    <property type="match status" value="1"/>
</dbReference>
<dbReference type="NCBIfam" id="TIGR00566">
    <property type="entry name" value="trpG_papA"/>
    <property type="match status" value="1"/>
</dbReference>
<dbReference type="InterPro" id="IPR050472">
    <property type="entry name" value="Anth_synth/Amidotransfase"/>
</dbReference>